<evidence type="ECO:0000256" key="4">
    <source>
        <dbReference type="ARBA" id="ARBA00029454"/>
    </source>
</evidence>
<dbReference type="EMBL" id="LSBJ02000001">
    <property type="protein sequence ID" value="OAQ74088.1"/>
    <property type="molecule type" value="Genomic_DNA"/>
</dbReference>
<sequence length="1077" mass="117849">MANKHAHIAQWQGDLLPHIVDRLAHGDPGAIYGIWPGSNAGDLRSVTYSELANIINGLAAWLIETLGAPRKRGEVLAFIGTNDVRLTALVLAAVKTGYVLFLTSPRNSLDAQKSLFNSLGCQNLITTTPTPPAVPTLLEGAELRQLEVPSLDELTEKTFPNYVYTRSLKDASEDPFFVIHTSGSTGIPKPIIWTQETAARHLHCSGWPPPTGFTSIDSFCHGKRILSTLPSFHGAGLLQYLLAAIPFGNVVITPTATGIVTAQGLVDTLKRVPADVAILVPSVVAELAQHPDLLDFCAKHLELIIYIGGDLPQSIGDKVAAKLHLRCQWGASEVGIPQQLMPAGLSQASDWRYVQFHPSSGADFDEVSDGTYELVIRRDESLAKSQPAFSIVGQEHLEKEYRTRDLFENHPTVPDAWCWRARADDIIVFLNGEKTNPVSMEQHVVSRNPELSGAIVVGAQRFQAALLIEPSPNFGMDLATTAGQAALVERVWPSVEEANRSAPAHARIEKSMILVVSPDKPFIRAGKGTIQRSSSIKQYSDEVERLYNNVDDDALEDDLSNIDVETTSQTSVVMFIQRVVCTVTGWPNVAESANFFELGMDSLQALQLTRKVQRGFRRGDLGLSTIYRYPSVAALSAGIFTVRASEAGPGQDRDIMQQLLHTYGDVVRQITKSKRACHGTIQFPVDIILTGSTGSVGTFLLNTLMTDQRVGHVFCLNRGSDGGYAAQINKFSAAGLEYQVLNDSNRVTFLKADLNKPDLGLDETNYQSLAVRVSLIIHNGWPVNFNLALPAFRPQLTGLVNLFRLSADSTVNNTLRFVFISSISAIGNLDSQNGAAPEEILESIDTPYANGYAQSKYLGERLCNIGSKELGIPVQVARVGQVAGAVHHQGVWNTAEWLPSLVTSSIYLGYLPNSLGSQFSNIDWVPSDLLSEVLTDIALGNHISNNTPNISTADVFNIRNPQTIKWDDLVPAVLDSAKAYLGKELDVVIPSVWLDRLKNSMDDVAEANSLEMQNAARLNPAVRLFDFYRDSLWADDSTAHLMSIDRASEVSPSLRGMPAVNKDWVHKWMEEWILAIK</sequence>
<dbReference type="Pfam" id="PF00550">
    <property type="entry name" value="PP-binding"/>
    <property type="match status" value="1"/>
</dbReference>
<dbReference type="Gene3D" id="1.10.1200.10">
    <property type="entry name" value="ACP-like"/>
    <property type="match status" value="1"/>
</dbReference>
<name>A0A179G993_METCM</name>
<keyword evidence="1" id="KW-0596">Phosphopantetheine</keyword>
<dbReference type="GO" id="GO:0031177">
    <property type="term" value="F:phosphopantetheine binding"/>
    <property type="evidence" value="ECO:0007669"/>
    <property type="project" value="InterPro"/>
</dbReference>
<dbReference type="InterPro" id="IPR051414">
    <property type="entry name" value="Adenylate-forming_Reductase"/>
</dbReference>
<dbReference type="PANTHER" id="PTHR43439:SF2">
    <property type="entry name" value="ENZYME, PUTATIVE (JCVI)-RELATED"/>
    <property type="match status" value="1"/>
</dbReference>
<dbReference type="AlphaFoldDB" id="A0A179G993"/>
<dbReference type="STRING" id="1380566.A0A179G993"/>
<dbReference type="Gene3D" id="3.40.50.720">
    <property type="entry name" value="NAD(P)-binding Rossmann-like Domain"/>
    <property type="match status" value="1"/>
</dbReference>
<dbReference type="OrthoDB" id="429813at2759"/>
<protein>
    <submittedName>
        <fullName evidence="6">Male sterility protein domain-containing protein</fullName>
    </submittedName>
</protein>
<evidence type="ECO:0000313" key="7">
    <source>
        <dbReference type="Proteomes" id="UP000078397"/>
    </source>
</evidence>
<accession>A0A179G993</accession>
<dbReference type="SUPFAM" id="SSF56801">
    <property type="entry name" value="Acetyl-CoA synthetase-like"/>
    <property type="match status" value="1"/>
</dbReference>
<dbReference type="PROSITE" id="PS00455">
    <property type="entry name" value="AMP_BINDING"/>
    <property type="match status" value="1"/>
</dbReference>
<dbReference type="InterPro" id="IPR020845">
    <property type="entry name" value="AMP-binding_CS"/>
</dbReference>
<reference evidence="6 7" key="1">
    <citation type="journal article" date="2016" name="PLoS Pathog.">
        <title>Biosynthesis of antibiotic leucinostatins in bio-control fungus Purpureocillium lilacinum and their inhibition on phytophthora revealed by genome mining.</title>
        <authorList>
            <person name="Wang G."/>
            <person name="Liu Z."/>
            <person name="Lin R."/>
            <person name="Li E."/>
            <person name="Mao Z."/>
            <person name="Ling J."/>
            <person name="Yang Y."/>
            <person name="Yin W.B."/>
            <person name="Xie B."/>
        </authorList>
    </citation>
    <scope>NUCLEOTIDE SEQUENCE [LARGE SCALE GENOMIC DNA]</scope>
    <source>
        <strain evidence="6">170</strain>
    </source>
</reference>
<dbReference type="Pfam" id="PF00501">
    <property type="entry name" value="AMP-binding"/>
    <property type="match status" value="1"/>
</dbReference>
<dbReference type="InterPro" id="IPR020806">
    <property type="entry name" value="PKS_PP-bd"/>
</dbReference>
<feature type="domain" description="Carrier" evidence="5">
    <location>
        <begin position="567"/>
        <end position="643"/>
    </location>
</feature>
<evidence type="ECO:0000256" key="1">
    <source>
        <dbReference type="ARBA" id="ARBA00022450"/>
    </source>
</evidence>
<dbReference type="InterPro" id="IPR013120">
    <property type="entry name" value="FAR_NAD-bd"/>
</dbReference>
<evidence type="ECO:0000259" key="5">
    <source>
        <dbReference type="PROSITE" id="PS50075"/>
    </source>
</evidence>
<dbReference type="InterPro" id="IPR006162">
    <property type="entry name" value="Ppantetheine_attach_site"/>
</dbReference>
<comment type="caution">
    <text evidence="6">The sequence shown here is derived from an EMBL/GenBank/DDBJ whole genome shotgun (WGS) entry which is preliminary data.</text>
</comment>
<keyword evidence="7" id="KW-1185">Reference proteome</keyword>
<dbReference type="SUPFAM" id="SSF51735">
    <property type="entry name" value="NAD(P)-binding Rossmann-fold domains"/>
    <property type="match status" value="1"/>
</dbReference>
<evidence type="ECO:0000256" key="2">
    <source>
        <dbReference type="ARBA" id="ARBA00022553"/>
    </source>
</evidence>
<dbReference type="InterPro" id="IPR009081">
    <property type="entry name" value="PP-bd_ACP"/>
</dbReference>
<dbReference type="PROSITE" id="PS50075">
    <property type="entry name" value="CARRIER"/>
    <property type="match status" value="1"/>
</dbReference>
<dbReference type="InterPro" id="IPR000873">
    <property type="entry name" value="AMP-dep_synth/lig_dom"/>
</dbReference>
<dbReference type="KEGG" id="pchm:VFPPC_01662"/>
<dbReference type="InterPro" id="IPR036291">
    <property type="entry name" value="NAD(P)-bd_dom_sf"/>
</dbReference>
<dbReference type="RefSeq" id="XP_018150171.1">
    <property type="nucleotide sequence ID" value="XM_018281445.1"/>
</dbReference>
<dbReference type="SMART" id="SM00823">
    <property type="entry name" value="PKS_PP"/>
    <property type="match status" value="1"/>
</dbReference>
<comment type="similarity">
    <text evidence="4">Belongs to the NRP synthetase family.</text>
</comment>
<dbReference type="Pfam" id="PF07993">
    <property type="entry name" value="NAD_binding_4"/>
    <property type="match status" value="1"/>
</dbReference>
<dbReference type="SUPFAM" id="SSF47336">
    <property type="entry name" value="ACP-like"/>
    <property type="match status" value="1"/>
</dbReference>
<evidence type="ECO:0000313" key="6">
    <source>
        <dbReference type="EMBL" id="OAQ74088.1"/>
    </source>
</evidence>
<dbReference type="PROSITE" id="PS00012">
    <property type="entry name" value="PHOSPHOPANTETHEINE"/>
    <property type="match status" value="1"/>
</dbReference>
<dbReference type="InterPro" id="IPR036736">
    <property type="entry name" value="ACP-like_sf"/>
</dbReference>
<proteinExistence type="inferred from homology"/>
<keyword evidence="2" id="KW-0597">Phosphoprotein</keyword>
<dbReference type="Proteomes" id="UP000078397">
    <property type="component" value="Unassembled WGS sequence"/>
</dbReference>
<dbReference type="Gene3D" id="3.40.50.12780">
    <property type="entry name" value="N-terminal domain of ligase-like"/>
    <property type="match status" value="1"/>
</dbReference>
<dbReference type="PANTHER" id="PTHR43439">
    <property type="entry name" value="PHENYLACETATE-COENZYME A LIGASE"/>
    <property type="match status" value="1"/>
</dbReference>
<gene>
    <name evidence="6" type="ORF">VFPPC_01662</name>
</gene>
<dbReference type="InterPro" id="IPR042099">
    <property type="entry name" value="ANL_N_sf"/>
</dbReference>
<evidence type="ECO:0000256" key="3">
    <source>
        <dbReference type="ARBA" id="ARBA00022857"/>
    </source>
</evidence>
<keyword evidence="3" id="KW-0521">NADP</keyword>
<organism evidence="6 7">
    <name type="scientific">Pochonia chlamydosporia 170</name>
    <dbReference type="NCBI Taxonomy" id="1380566"/>
    <lineage>
        <taxon>Eukaryota</taxon>
        <taxon>Fungi</taxon>
        <taxon>Dikarya</taxon>
        <taxon>Ascomycota</taxon>
        <taxon>Pezizomycotina</taxon>
        <taxon>Sordariomycetes</taxon>
        <taxon>Hypocreomycetidae</taxon>
        <taxon>Hypocreales</taxon>
        <taxon>Clavicipitaceae</taxon>
        <taxon>Pochonia</taxon>
    </lineage>
</organism>
<dbReference type="GeneID" id="28845439"/>
<dbReference type="Pfam" id="PF23562">
    <property type="entry name" value="AMP-binding_C_3"/>
    <property type="match status" value="1"/>
</dbReference>